<dbReference type="InterPro" id="IPR003834">
    <property type="entry name" value="Cyt_c_assmbl_TM_dom"/>
</dbReference>
<sequence>MPTLLLVGVLAGIVTSLSPCVLPVLPVVLTAGARRPWGVVGGLVTSFSLTTLFGSLALEALHLPGELLRDAGIAALVLLGLGLIFPRAGELLERPFARLRGRAAKPESNGFVAGLALGLVYVPCAGPVLATIAVVGSTHQIGFDALLLTAAFGVGTGIPLLVLAASGGALARRAGFLRRHARRVRVTTGAALVLVAAVTAFDLAAPLQRIVPDYTATTQQALGEKQLDQLTHAPDFTGVTQWLNTDKPLSLTELRGKVVVVSFWTYSCINCQRALPHLKQWYDTYRDSGLAVVGVHTPEFAFEHDPANVAGQAKALGVTYPVAIDNDYATWNAYGNNYWPAAYLVDGSGQVRRSIFGEGHYAEFEQQLRQALGDAGAHSLPKPTDVPDTTPKTSLTPETYLGTEHAGGTTGQTRAYSFPSEVSPDTFSLAGTWASEKEYITAGPDARLRLDFHATSVHWVLGGSGAVMLDNGTTIAVSGAPTLYTLLTGHSGHGALTMTVSPGVQAYAFTFG</sequence>
<dbReference type="PROSITE" id="PS51352">
    <property type="entry name" value="THIOREDOXIN_2"/>
    <property type="match status" value="1"/>
</dbReference>
<keyword evidence="3 7" id="KW-0812">Transmembrane</keyword>
<dbReference type="SUPFAM" id="SSF52833">
    <property type="entry name" value="Thioredoxin-like"/>
    <property type="match status" value="1"/>
</dbReference>
<dbReference type="AlphaFoldDB" id="A0A1H3RLK2"/>
<dbReference type="InterPro" id="IPR013766">
    <property type="entry name" value="Thioredoxin_domain"/>
</dbReference>
<dbReference type="GO" id="GO:0017004">
    <property type="term" value="P:cytochrome complex assembly"/>
    <property type="evidence" value="ECO:0007669"/>
    <property type="project" value="InterPro"/>
</dbReference>
<evidence type="ECO:0000256" key="2">
    <source>
        <dbReference type="ARBA" id="ARBA00022475"/>
    </source>
</evidence>
<evidence type="ECO:0000313" key="9">
    <source>
        <dbReference type="EMBL" id="SDZ26520.1"/>
    </source>
</evidence>
<organism evidence="9 10">
    <name type="scientific">Amycolatopsis xylanica</name>
    <dbReference type="NCBI Taxonomy" id="589385"/>
    <lineage>
        <taxon>Bacteria</taxon>
        <taxon>Bacillati</taxon>
        <taxon>Actinomycetota</taxon>
        <taxon>Actinomycetes</taxon>
        <taxon>Pseudonocardiales</taxon>
        <taxon>Pseudonocardiaceae</taxon>
        <taxon>Amycolatopsis</taxon>
    </lineage>
</organism>
<dbReference type="Pfam" id="PF00578">
    <property type="entry name" value="AhpC-TSA"/>
    <property type="match status" value="1"/>
</dbReference>
<dbReference type="GO" id="GO:0016209">
    <property type="term" value="F:antioxidant activity"/>
    <property type="evidence" value="ECO:0007669"/>
    <property type="project" value="InterPro"/>
</dbReference>
<evidence type="ECO:0000256" key="3">
    <source>
        <dbReference type="ARBA" id="ARBA00022692"/>
    </source>
</evidence>
<feature type="region of interest" description="Disordered" evidence="6">
    <location>
        <begin position="375"/>
        <end position="411"/>
    </location>
</feature>
<dbReference type="OrthoDB" id="9811352at2"/>
<dbReference type="Gene3D" id="2.60.120.260">
    <property type="entry name" value="Galactose-binding domain-like"/>
    <property type="match status" value="1"/>
</dbReference>
<keyword evidence="10" id="KW-1185">Reference proteome</keyword>
<dbReference type="Gene3D" id="3.40.30.10">
    <property type="entry name" value="Glutaredoxin"/>
    <property type="match status" value="1"/>
</dbReference>
<dbReference type="GO" id="GO:0016491">
    <property type="term" value="F:oxidoreductase activity"/>
    <property type="evidence" value="ECO:0007669"/>
    <property type="project" value="InterPro"/>
</dbReference>
<evidence type="ECO:0000256" key="6">
    <source>
        <dbReference type="SAM" id="MobiDB-lite"/>
    </source>
</evidence>
<gene>
    <name evidence="9" type="ORF">SAMN05421504_111177</name>
</gene>
<dbReference type="PANTHER" id="PTHR42852">
    <property type="entry name" value="THIOL:DISULFIDE INTERCHANGE PROTEIN DSBE"/>
    <property type="match status" value="1"/>
</dbReference>
<feature type="transmembrane region" description="Helical" evidence="7">
    <location>
        <begin position="186"/>
        <end position="207"/>
    </location>
</feature>
<dbReference type="Pfam" id="PF17991">
    <property type="entry name" value="Thioredoxin_10"/>
    <property type="match status" value="1"/>
</dbReference>
<dbReference type="GO" id="GO:0005886">
    <property type="term" value="C:plasma membrane"/>
    <property type="evidence" value="ECO:0007669"/>
    <property type="project" value="UniProtKB-SubCell"/>
</dbReference>
<dbReference type="CDD" id="cd03012">
    <property type="entry name" value="TlpA_like_DipZ_like"/>
    <property type="match status" value="1"/>
</dbReference>
<evidence type="ECO:0000313" key="10">
    <source>
        <dbReference type="Proteomes" id="UP000199515"/>
    </source>
</evidence>
<feature type="transmembrane region" description="Helical" evidence="7">
    <location>
        <begin position="37"/>
        <end position="58"/>
    </location>
</feature>
<dbReference type="PANTHER" id="PTHR42852:SF13">
    <property type="entry name" value="PROTEIN DIPZ"/>
    <property type="match status" value="1"/>
</dbReference>
<dbReference type="EMBL" id="FNON01000011">
    <property type="protein sequence ID" value="SDZ26520.1"/>
    <property type="molecule type" value="Genomic_DNA"/>
</dbReference>
<dbReference type="InterPro" id="IPR000866">
    <property type="entry name" value="AhpC/TSA"/>
</dbReference>
<dbReference type="STRING" id="589385.SAMN05421504_111177"/>
<proteinExistence type="predicted"/>
<name>A0A1H3RLK2_9PSEU</name>
<protein>
    <submittedName>
        <fullName evidence="9">Cytochrome c biogenesis protein CcdA</fullName>
    </submittedName>
</protein>
<evidence type="ECO:0000256" key="1">
    <source>
        <dbReference type="ARBA" id="ARBA00004651"/>
    </source>
</evidence>
<dbReference type="RefSeq" id="WP_091297985.1">
    <property type="nucleotide sequence ID" value="NZ_FNON01000011.1"/>
</dbReference>
<dbReference type="Pfam" id="PF02683">
    <property type="entry name" value="DsbD_TM"/>
    <property type="match status" value="1"/>
</dbReference>
<evidence type="ECO:0000256" key="7">
    <source>
        <dbReference type="SAM" id="Phobius"/>
    </source>
</evidence>
<evidence type="ECO:0000256" key="4">
    <source>
        <dbReference type="ARBA" id="ARBA00022989"/>
    </source>
</evidence>
<keyword evidence="4 7" id="KW-1133">Transmembrane helix</keyword>
<reference evidence="9 10" key="1">
    <citation type="submission" date="2016-10" db="EMBL/GenBank/DDBJ databases">
        <authorList>
            <person name="de Groot N.N."/>
        </authorList>
    </citation>
    <scope>NUCLEOTIDE SEQUENCE [LARGE SCALE GENOMIC DNA]</scope>
    <source>
        <strain evidence="9 10">CPCC 202699</strain>
    </source>
</reference>
<dbReference type="Proteomes" id="UP000199515">
    <property type="component" value="Unassembled WGS sequence"/>
</dbReference>
<evidence type="ECO:0000259" key="8">
    <source>
        <dbReference type="PROSITE" id="PS51352"/>
    </source>
</evidence>
<feature type="compositionally biased region" description="Low complexity" evidence="6">
    <location>
        <begin position="381"/>
        <end position="393"/>
    </location>
</feature>
<evidence type="ECO:0000256" key="5">
    <source>
        <dbReference type="ARBA" id="ARBA00023136"/>
    </source>
</evidence>
<dbReference type="InterPro" id="IPR050553">
    <property type="entry name" value="Thioredoxin_ResA/DsbE_sf"/>
</dbReference>
<feature type="transmembrane region" description="Helical" evidence="7">
    <location>
        <begin position="70"/>
        <end position="89"/>
    </location>
</feature>
<feature type="transmembrane region" description="Helical" evidence="7">
    <location>
        <begin position="6"/>
        <end position="25"/>
    </location>
</feature>
<dbReference type="InterPro" id="IPR036249">
    <property type="entry name" value="Thioredoxin-like_sf"/>
</dbReference>
<feature type="domain" description="Thioredoxin" evidence="8">
    <location>
        <begin position="227"/>
        <end position="373"/>
    </location>
</feature>
<keyword evidence="2" id="KW-1003">Cell membrane</keyword>
<feature type="transmembrane region" description="Helical" evidence="7">
    <location>
        <begin position="141"/>
        <end position="165"/>
    </location>
</feature>
<comment type="subcellular location">
    <subcellularLocation>
        <location evidence="1">Cell membrane</location>
        <topology evidence="1">Multi-pass membrane protein</topology>
    </subcellularLocation>
</comment>
<keyword evidence="5 7" id="KW-0472">Membrane</keyword>
<feature type="transmembrane region" description="Helical" evidence="7">
    <location>
        <begin position="110"/>
        <end position="135"/>
    </location>
</feature>
<dbReference type="InterPro" id="IPR041017">
    <property type="entry name" value="Thioredoxin_10"/>
</dbReference>
<accession>A0A1H3RLK2</accession>